<dbReference type="InterPro" id="IPR029056">
    <property type="entry name" value="Ribokinase-like"/>
</dbReference>
<evidence type="ECO:0000256" key="6">
    <source>
        <dbReference type="ARBA" id="ARBA00047745"/>
    </source>
</evidence>
<evidence type="ECO:0000256" key="4">
    <source>
        <dbReference type="ARBA" id="ARBA00022777"/>
    </source>
</evidence>
<dbReference type="CDD" id="cd01164">
    <property type="entry name" value="FruK_PfkB_like"/>
    <property type="match status" value="1"/>
</dbReference>
<dbReference type="GO" id="GO:0016052">
    <property type="term" value="P:carbohydrate catabolic process"/>
    <property type="evidence" value="ECO:0007669"/>
    <property type="project" value="UniProtKB-ARBA"/>
</dbReference>
<dbReference type="GO" id="GO:0005988">
    <property type="term" value="P:lactose metabolic process"/>
    <property type="evidence" value="ECO:0007669"/>
    <property type="project" value="UniProtKB-KW"/>
</dbReference>
<dbReference type="GO" id="GO:0044281">
    <property type="term" value="P:small molecule metabolic process"/>
    <property type="evidence" value="ECO:0007669"/>
    <property type="project" value="UniProtKB-ARBA"/>
</dbReference>
<comment type="pathway">
    <text evidence="7">Carbohydrate metabolism; D-tagatose 6-phosphate degradation; D-glyceraldehyde 3-phosphate and glycerone phosphate from D-tagatose 6-phosphate: step 1/2.</text>
</comment>
<evidence type="ECO:0000259" key="9">
    <source>
        <dbReference type="Pfam" id="PF00294"/>
    </source>
</evidence>
<evidence type="ECO:0000256" key="3">
    <source>
        <dbReference type="ARBA" id="ARBA00022741"/>
    </source>
</evidence>
<comment type="caution">
    <text evidence="10">The sequence shown here is derived from an EMBL/GenBank/DDBJ whole genome shotgun (WGS) entry which is preliminary data.</text>
</comment>
<dbReference type="Pfam" id="PF00294">
    <property type="entry name" value="PfkB"/>
    <property type="match status" value="1"/>
</dbReference>
<dbReference type="InterPro" id="IPR011611">
    <property type="entry name" value="PfkB_dom"/>
</dbReference>
<proteinExistence type="inferred from homology"/>
<evidence type="ECO:0000313" key="11">
    <source>
        <dbReference type="Proteomes" id="UP000613208"/>
    </source>
</evidence>
<dbReference type="Gene3D" id="3.40.1190.20">
    <property type="match status" value="1"/>
</dbReference>
<dbReference type="InterPro" id="IPR017583">
    <property type="entry name" value="Tagatose/fructose_Pkinase"/>
</dbReference>
<dbReference type="GO" id="GO:0008662">
    <property type="term" value="F:1-phosphofructokinase activity"/>
    <property type="evidence" value="ECO:0007669"/>
    <property type="project" value="UniProtKB-UniRule"/>
</dbReference>
<comment type="catalytic activity">
    <reaction evidence="7">
        <text>D-tagatofuranose 6-phosphate + ATP = D-tagatofuranose 1,6-bisphosphate + ADP + H(+)</text>
        <dbReference type="Rhea" id="RHEA:12420"/>
        <dbReference type="ChEBI" id="CHEBI:15378"/>
        <dbReference type="ChEBI" id="CHEBI:30616"/>
        <dbReference type="ChEBI" id="CHEBI:58694"/>
        <dbReference type="ChEBI" id="CHEBI:58695"/>
        <dbReference type="ChEBI" id="CHEBI:456216"/>
        <dbReference type="EC" id="2.7.1.144"/>
    </reaction>
</comment>
<dbReference type="EMBL" id="BLYI01000047">
    <property type="protein sequence ID" value="GFO85936.1"/>
    <property type="molecule type" value="Genomic_DNA"/>
</dbReference>
<dbReference type="Proteomes" id="UP000613208">
    <property type="component" value="Unassembled WGS sequence"/>
</dbReference>
<dbReference type="SUPFAM" id="SSF53613">
    <property type="entry name" value="Ribokinase-like"/>
    <property type="match status" value="1"/>
</dbReference>
<dbReference type="PANTHER" id="PTHR46566:SF2">
    <property type="entry name" value="ATP-DEPENDENT 6-PHOSPHOFRUCTOKINASE ISOZYME 2"/>
    <property type="match status" value="1"/>
</dbReference>
<dbReference type="EC" id="2.7.1.144" evidence="7"/>
<evidence type="ECO:0000256" key="7">
    <source>
        <dbReference type="PIRNR" id="PIRNR000535"/>
    </source>
</evidence>
<comment type="similarity">
    <text evidence="1">Belongs to the carbohydrate kinase pfkB family.</text>
</comment>
<protein>
    <recommendedName>
        <fullName evidence="7">Tagatose-6-phosphate kinase</fullName>
        <ecNumber evidence="7">2.7.1.144</ecNumber>
    </recommendedName>
</protein>
<accession>A0A916QAC0</accession>
<keyword evidence="2 7" id="KW-0808">Transferase</keyword>
<dbReference type="FunFam" id="3.40.1190.20:FF:000001">
    <property type="entry name" value="Phosphofructokinase"/>
    <property type="match status" value="1"/>
</dbReference>
<reference evidence="10" key="1">
    <citation type="submission" date="2020-06" db="EMBL/GenBank/DDBJ databases">
        <title>Characterization of fructooligosaccharide metabolism and fructooligosaccharide-degrading enzymes in human commensal butyrate producers.</title>
        <authorList>
            <person name="Tanno H."/>
            <person name="Fujii T."/>
            <person name="Hirano K."/>
            <person name="Maeno S."/>
            <person name="Tonozuka T."/>
            <person name="Sakamoto M."/>
            <person name="Ohkuma M."/>
            <person name="Tochio T."/>
            <person name="Endo A."/>
        </authorList>
    </citation>
    <scope>NUCLEOTIDE SEQUENCE</scope>
    <source>
        <strain evidence="10">JCM 17466</strain>
    </source>
</reference>
<comment type="similarity">
    <text evidence="7">Belongs to the carbohydrate kinase PfkB family. LacC subfamily.</text>
</comment>
<keyword evidence="4 8" id="KW-0418">Kinase</keyword>
<dbReference type="GO" id="GO:0009024">
    <property type="term" value="F:tagatose-6-phosphate kinase activity"/>
    <property type="evidence" value="ECO:0007669"/>
    <property type="project" value="UniProtKB-EC"/>
</dbReference>
<feature type="domain" description="Carbohydrate kinase PfkB" evidence="9">
    <location>
        <begin position="9"/>
        <end position="289"/>
    </location>
</feature>
<dbReference type="NCBIfam" id="TIGR03168">
    <property type="entry name" value="1-PFK"/>
    <property type="match status" value="1"/>
</dbReference>
<evidence type="ECO:0000313" key="10">
    <source>
        <dbReference type="EMBL" id="GFO85936.1"/>
    </source>
</evidence>
<keyword evidence="11" id="KW-1185">Reference proteome</keyword>
<keyword evidence="7" id="KW-0423">Lactose metabolism</keyword>
<dbReference type="InterPro" id="IPR002173">
    <property type="entry name" value="Carboh/pur_kinase_PfkB_CS"/>
</dbReference>
<dbReference type="GO" id="GO:0005524">
    <property type="term" value="F:ATP binding"/>
    <property type="evidence" value="ECO:0007669"/>
    <property type="project" value="UniProtKB-UniRule"/>
</dbReference>
<comment type="catalytic activity">
    <reaction evidence="6 8">
        <text>beta-D-fructose 1-phosphate + ATP = beta-D-fructose 1,6-bisphosphate + ADP + H(+)</text>
        <dbReference type="Rhea" id="RHEA:14213"/>
        <dbReference type="ChEBI" id="CHEBI:15378"/>
        <dbReference type="ChEBI" id="CHEBI:30616"/>
        <dbReference type="ChEBI" id="CHEBI:32966"/>
        <dbReference type="ChEBI" id="CHEBI:138881"/>
        <dbReference type="ChEBI" id="CHEBI:456216"/>
        <dbReference type="EC" id="2.7.1.56"/>
    </reaction>
</comment>
<evidence type="ECO:0000256" key="5">
    <source>
        <dbReference type="ARBA" id="ARBA00022840"/>
    </source>
</evidence>
<evidence type="ECO:0000256" key="1">
    <source>
        <dbReference type="ARBA" id="ARBA00005380"/>
    </source>
</evidence>
<dbReference type="InterPro" id="IPR022463">
    <property type="entry name" value="1-PFruKinase"/>
</dbReference>
<organism evidence="10 11">
    <name type="scientific">Anaerostipes butyraticus</name>
    <dbReference type="NCBI Taxonomy" id="645466"/>
    <lineage>
        <taxon>Bacteria</taxon>
        <taxon>Bacillati</taxon>
        <taxon>Bacillota</taxon>
        <taxon>Clostridia</taxon>
        <taxon>Lachnospirales</taxon>
        <taxon>Lachnospiraceae</taxon>
        <taxon>Anaerostipes</taxon>
    </lineage>
</organism>
<evidence type="ECO:0000256" key="2">
    <source>
        <dbReference type="ARBA" id="ARBA00022679"/>
    </source>
</evidence>
<dbReference type="PIRSF" id="PIRSF000535">
    <property type="entry name" value="1PFK/6PFK/LacC"/>
    <property type="match status" value="1"/>
</dbReference>
<dbReference type="GO" id="GO:0005829">
    <property type="term" value="C:cytosol"/>
    <property type="evidence" value="ECO:0007669"/>
    <property type="project" value="TreeGrafter"/>
</dbReference>
<dbReference type="AlphaFoldDB" id="A0A916QAC0"/>
<gene>
    <name evidence="10" type="primary">lacC</name>
    <name evidence="10" type="ORF">ANBU17_22830</name>
</gene>
<dbReference type="PANTHER" id="PTHR46566">
    <property type="entry name" value="1-PHOSPHOFRUCTOKINASE-RELATED"/>
    <property type="match status" value="1"/>
</dbReference>
<sequence length="316" mass="34225">MITTITLNVSVDKAYRIAGSIQPGTVSRVLECINTAGGKGLNVARIIDFCGEKVTAAGFAGGFNGRYVESLLDQDGIHHDFTRTRSETRSCINILAEDETSTEFLEPGAPVDEGEIRAFLENFQRIAEESDVITISGSIPKGVPDDIYALMIREIKKKGKKVILDTSGTYLKEGIKAGPTMIKPNKEELEAILGMEITDRNRTIEAAVELMKYGIEYVVVSLGGDGAMVVSREGIFHGRPPRLKAVNTVGCGDSMVGAFAVAMRRSLLIQEALAYAVAVSAANAVNPETGHIRMEDVDEILPKVTVRRLNVQKPEI</sequence>
<dbReference type="RefSeq" id="WP_201311621.1">
    <property type="nucleotide sequence ID" value="NZ_BLYI01000047.1"/>
</dbReference>
<evidence type="ECO:0000256" key="8">
    <source>
        <dbReference type="RuleBase" id="RU369061"/>
    </source>
</evidence>
<dbReference type="PROSITE" id="PS00583">
    <property type="entry name" value="PFKB_KINASES_1"/>
    <property type="match status" value="1"/>
</dbReference>
<dbReference type="NCBIfam" id="TIGR03828">
    <property type="entry name" value="pfkB"/>
    <property type="match status" value="1"/>
</dbReference>
<keyword evidence="3 7" id="KW-0547">Nucleotide-binding</keyword>
<name>A0A916QAC0_9FIRM</name>
<keyword evidence="5 7" id="KW-0067">ATP-binding</keyword>
<comment type="function">
    <text evidence="8">Catalyzes the ATP-dependent phosphorylation of fructose-l-phosphate to fructose-l,6-bisphosphate.</text>
</comment>